<organism evidence="14 15">
    <name type="scientific">Dokdonella immobilis</name>
    <dbReference type="NCBI Taxonomy" id="578942"/>
    <lineage>
        <taxon>Bacteria</taxon>
        <taxon>Pseudomonadati</taxon>
        <taxon>Pseudomonadota</taxon>
        <taxon>Gammaproteobacteria</taxon>
        <taxon>Lysobacterales</taxon>
        <taxon>Rhodanobacteraceae</taxon>
        <taxon>Dokdonella</taxon>
    </lineage>
</organism>
<comment type="catalytic activity">
    <reaction evidence="11">
        <text>ATP + H2O = ADP + phosphate + H(+)</text>
        <dbReference type="Rhea" id="RHEA:13065"/>
        <dbReference type="ChEBI" id="CHEBI:15377"/>
        <dbReference type="ChEBI" id="CHEBI:15378"/>
        <dbReference type="ChEBI" id="CHEBI:30616"/>
        <dbReference type="ChEBI" id="CHEBI:43474"/>
        <dbReference type="ChEBI" id="CHEBI:456216"/>
        <dbReference type="EC" id="5.6.2.3"/>
    </reaction>
</comment>
<keyword evidence="4 11" id="KW-0378">Hydrolase</keyword>
<dbReference type="InterPro" id="IPR027785">
    <property type="entry name" value="UvrD-like_helicase_C"/>
</dbReference>
<dbReference type="Gene3D" id="1.10.10.1020">
    <property type="entry name" value="RecBCD complex, subunit RecD, N-terminal domain"/>
    <property type="match status" value="1"/>
</dbReference>
<protein>
    <recommendedName>
        <fullName evidence="11">RecBCD enzyme subunit RecD</fullName>
        <ecNumber evidence="11">5.6.2.3</ecNumber>
    </recommendedName>
    <alternativeName>
        <fullName evidence="11">DNA 5'-3' helicase subunit RecD</fullName>
    </alternativeName>
    <alternativeName>
        <fullName evidence="11">Exonuclease V subunit RecD</fullName>
        <shortName evidence="11">ExoV subunit RecD</shortName>
    </alternativeName>
    <alternativeName>
        <fullName evidence="11">Helicase/nuclease RecBCD subunit RecD</fullName>
    </alternativeName>
</protein>
<reference evidence="14 15" key="1">
    <citation type="submission" date="2016-10" db="EMBL/GenBank/DDBJ databases">
        <authorList>
            <person name="de Groot N.N."/>
        </authorList>
    </citation>
    <scope>NUCLEOTIDE SEQUENCE [LARGE SCALE GENOMIC DNA]</scope>
    <source>
        <strain evidence="14 15">CGMCC 1.7659</strain>
    </source>
</reference>
<feature type="domain" description="UvrD-like helicase C-terminal" evidence="12">
    <location>
        <begin position="527"/>
        <end position="573"/>
    </location>
</feature>
<keyword evidence="2 11" id="KW-0547">Nucleotide-binding</keyword>
<keyword evidence="9 11" id="KW-0234">DNA repair</keyword>
<dbReference type="InterPro" id="IPR041851">
    <property type="entry name" value="RecD_N_sf"/>
</dbReference>
<evidence type="ECO:0000256" key="11">
    <source>
        <dbReference type="HAMAP-Rule" id="MF_01487"/>
    </source>
</evidence>
<evidence type="ECO:0000256" key="4">
    <source>
        <dbReference type="ARBA" id="ARBA00022801"/>
    </source>
</evidence>
<sequence>MNAFDDIREDGFSALDAALIEAFRSIWPGSDEAALHLAALASWATARGHSCFTPDLLDDWSSPGESTARERRILAWHAQLRAGDWPEAPFIGPADSQAPIVVEGRRAWLRRYWRYEREIEAALRARALAVAGLPPAVDVAAALDALLPSADHGEIDWQRVAAATALRAPLTVICGGPGTGKTFTALRVLALVRHFADAPLRMALAAPTGKAAQRLSESVQLGLRSLPLSDAQRADLPSEAMTLHRLLGFHAQSVQPMRDSARPLDLDVLVVDECSMVDLPLMAKLLRALKPECRLVLLGDPDQLPAVENGAVLAALAACNTDNRFADETARWIGQASGERVAAGDDRGALAERIVRLERPRRFGGASGIARLVRAIRTGDAGAVFDILGDSADIVWSEAPWRIDASAVRRQLHDSYRVLAEAETPAAALEALGRYRILCALREGPQGVSGLNRTVANALHGAVGEREFVHGRPILVTSNHHALGLYNGDVGVFFRERPESPLRAWFARRDGDVHALLPAQLPAHDSAYAMTVHKAQGSEFDTVELVLPEQPHPLLTREWLYTAASRARSQLRIHASREVIGAALARRTRRINGLDLLD</sequence>
<evidence type="ECO:0000256" key="7">
    <source>
        <dbReference type="ARBA" id="ARBA00022840"/>
    </source>
</evidence>
<evidence type="ECO:0000256" key="8">
    <source>
        <dbReference type="ARBA" id="ARBA00023125"/>
    </source>
</evidence>
<dbReference type="RefSeq" id="WP_092410424.1">
    <property type="nucleotide sequence ID" value="NZ_FOVF01000037.1"/>
</dbReference>
<dbReference type="GO" id="GO:0000724">
    <property type="term" value="P:double-strand break repair via homologous recombination"/>
    <property type="evidence" value="ECO:0007669"/>
    <property type="project" value="UniProtKB-UniRule"/>
</dbReference>
<dbReference type="GO" id="GO:0016887">
    <property type="term" value="F:ATP hydrolysis activity"/>
    <property type="evidence" value="ECO:0007669"/>
    <property type="project" value="RHEA"/>
</dbReference>
<name>A0A1I5AGF0_9GAMM</name>
<evidence type="ECO:0000256" key="10">
    <source>
        <dbReference type="ARBA" id="ARBA00023235"/>
    </source>
</evidence>
<dbReference type="PANTHER" id="PTHR43788">
    <property type="entry name" value="DNA2/NAM7 HELICASE FAMILY MEMBER"/>
    <property type="match status" value="1"/>
</dbReference>
<feature type="binding site" evidence="11">
    <location>
        <begin position="175"/>
        <end position="182"/>
    </location>
    <ligand>
        <name>ATP</name>
        <dbReference type="ChEBI" id="CHEBI:30616"/>
    </ligand>
</feature>
<comment type="similarity">
    <text evidence="11">Belongs to the RecD family.</text>
</comment>
<keyword evidence="8 11" id="KW-0238">DNA-binding</keyword>
<accession>A0A1I5AGF0</accession>
<dbReference type="HAMAP" id="MF_01487">
    <property type="entry name" value="RecD"/>
    <property type="match status" value="1"/>
</dbReference>
<keyword evidence="5 11" id="KW-0347">Helicase</keyword>
<dbReference type="STRING" id="578942.SAMN05216289_13726"/>
<dbReference type="CDD" id="cd17933">
    <property type="entry name" value="DEXSc_RecD-like"/>
    <property type="match status" value="1"/>
</dbReference>
<keyword evidence="1 11" id="KW-0540">Nuclease</keyword>
<dbReference type="PANTHER" id="PTHR43788:SF6">
    <property type="entry name" value="DNA HELICASE B"/>
    <property type="match status" value="1"/>
</dbReference>
<evidence type="ECO:0000256" key="9">
    <source>
        <dbReference type="ARBA" id="ARBA00023204"/>
    </source>
</evidence>
<keyword evidence="15" id="KW-1185">Reference proteome</keyword>
<feature type="domain" description="RecBCD enzyme subunit RecD N-terminal" evidence="13">
    <location>
        <begin position="12"/>
        <end position="106"/>
    </location>
</feature>
<evidence type="ECO:0000259" key="13">
    <source>
        <dbReference type="Pfam" id="PF21185"/>
    </source>
</evidence>
<dbReference type="InterPro" id="IPR049550">
    <property type="entry name" value="RecD_N"/>
</dbReference>
<dbReference type="Gene3D" id="3.40.50.300">
    <property type="entry name" value="P-loop containing nucleotide triphosphate hydrolases"/>
    <property type="match status" value="3"/>
</dbReference>
<dbReference type="InterPro" id="IPR050534">
    <property type="entry name" value="Coronavir_polyprotein_1ab"/>
</dbReference>
<keyword evidence="3 11" id="KW-0227">DNA damage</keyword>
<dbReference type="Pfam" id="PF21185">
    <property type="entry name" value="RecD_N"/>
    <property type="match status" value="1"/>
</dbReference>
<keyword evidence="7 11" id="KW-0067">ATP-binding</keyword>
<dbReference type="Proteomes" id="UP000198575">
    <property type="component" value="Unassembled WGS sequence"/>
</dbReference>
<dbReference type="CDD" id="cd18809">
    <property type="entry name" value="SF1_C_RecD"/>
    <property type="match status" value="1"/>
</dbReference>
<keyword evidence="10 11" id="KW-0413">Isomerase</keyword>
<dbReference type="InterPro" id="IPR006344">
    <property type="entry name" value="RecD"/>
</dbReference>
<dbReference type="EMBL" id="FOVF01000037">
    <property type="protein sequence ID" value="SFN61472.1"/>
    <property type="molecule type" value="Genomic_DNA"/>
</dbReference>
<keyword evidence="6 11" id="KW-0269">Exonuclease</keyword>
<evidence type="ECO:0000313" key="15">
    <source>
        <dbReference type="Proteomes" id="UP000198575"/>
    </source>
</evidence>
<evidence type="ECO:0000256" key="6">
    <source>
        <dbReference type="ARBA" id="ARBA00022839"/>
    </source>
</evidence>
<comment type="subunit">
    <text evidence="11">Heterotrimer of RecB, RecC and RecD. All subunits contribute to DNA-binding.</text>
</comment>
<dbReference type="GO" id="GO:0043139">
    <property type="term" value="F:5'-3' DNA helicase activity"/>
    <property type="evidence" value="ECO:0007669"/>
    <property type="project" value="UniProtKB-UniRule"/>
</dbReference>
<dbReference type="InterPro" id="IPR027417">
    <property type="entry name" value="P-loop_NTPase"/>
</dbReference>
<comment type="miscellaneous">
    <text evidence="11">In the RecBCD complex, RecB has a slow 3'-5' helicase, an exonuclease activity and loads RecA onto ssDNA, RecD has a fast 5'-3' helicase activity, while RecC stimulates the ATPase and processivity of the RecB helicase and contributes to recognition of the Chi site.</text>
</comment>
<dbReference type="SUPFAM" id="SSF52540">
    <property type="entry name" value="P-loop containing nucleoside triphosphate hydrolases"/>
    <property type="match status" value="2"/>
</dbReference>
<evidence type="ECO:0000256" key="2">
    <source>
        <dbReference type="ARBA" id="ARBA00022741"/>
    </source>
</evidence>
<evidence type="ECO:0000256" key="1">
    <source>
        <dbReference type="ARBA" id="ARBA00022722"/>
    </source>
</evidence>
<dbReference type="OrthoDB" id="9803432at2"/>
<proteinExistence type="inferred from homology"/>
<dbReference type="GO" id="GO:0005524">
    <property type="term" value="F:ATP binding"/>
    <property type="evidence" value="ECO:0007669"/>
    <property type="project" value="UniProtKB-UniRule"/>
</dbReference>
<evidence type="ECO:0000313" key="14">
    <source>
        <dbReference type="EMBL" id="SFN61472.1"/>
    </source>
</evidence>
<dbReference type="GO" id="GO:0017116">
    <property type="term" value="F:single-stranded DNA helicase activity"/>
    <property type="evidence" value="ECO:0007669"/>
    <property type="project" value="TreeGrafter"/>
</dbReference>
<dbReference type="GO" id="GO:0008854">
    <property type="term" value="F:exodeoxyribonuclease V activity"/>
    <property type="evidence" value="ECO:0007669"/>
    <property type="project" value="InterPro"/>
</dbReference>
<comment type="function">
    <text evidence="11">A helicase/nuclease that prepares dsDNA breaks (DSB) for recombinational DNA repair. Binds to DSBs and unwinds DNA via a highly rapid and processive ATP-dependent bidirectional helicase activity. Unwinds dsDNA until it encounters a Chi (crossover hotspot instigator) sequence from the 3' direction. Cuts ssDNA a few nucleotides 3' to the Chi site. The properties and activities of the enzyme are changed at Chi. The Chi-altered holoenzyme produces a long 3'-ssDNA overhang and facilitates RecA-binding to the ssDNA for homologous DNA recombination and repair. Holoenzyme degrades any linearized DNA that is unable to undergo homologous recombination. In the holoenzyme this subunit has ssDNA-dependent ATPase and 5'-3' helicase activity. When added to pre-assembled RecBC greatly stimulates nuclease activity and augments holoenzyme processivity. Negatively regulates the RecA-loading ability of RecBCD.</text>
</comment>
<dbReference type="AlphaFoldDB" id="A0A1I5AGF0"/>
<evidence type="ECO:0000259" key="12">
    <source>
        <dbReference type="Pfam" id="PF13538"/>
    </source>
</evidence>
<dbReference type="GO" id="GO:0003677">
    <property type="term" value="F:DNA binding"/>
    <property type="evidence" value="ECO:0007669"/>
    <property type="project" value="UniProtKB-UniRule"/>
</dbReference>
<dbReference type="NCBIfam" id="TIGR01447">
    <property type="entry name" value="recD"/>
    <property type="match status" value="1"/>
</dbReference>
<evidence type="ECO:0000256" key="5">
    <source>
        <dbReference type="ARBA" id="ARBA00022806"/>
    </source>
</evidence>
<dbReference type="Pfam" id="PF13538">
    <property type="entry name" value="UvrD_C_2"/>
    <property type="match status" value="1"/>
</dbReference>
<dbReference type="GO" id="GO:0009338">
    <property type="term" value="C:exodeoxyribonuclease V complex"/>
    <property type="evidence" value="ECO:0007669"/>
    <property type="project" value="InterPro"/>
</dbReference>
<evidence type="ECO:0000256" key="3">
    <source>
        <dbReference type="ARBA" id="ARBA00022763"/>
    </source>
</evidence>
<dbReference type="Pfam" id="PF13245">
    <property type="entry name" value="AAA_19"/>
    <property type="match status" value="1"/>
</dbReference>
<gene>
    <name evidence="11" type="primary">recD</name>
    <name evidence="14" type="ORF">SAMN05216289_13726</name>
</gene>
<dbReference type="EC" id="5.6.2.3" evidence="11"/>